<dbReference type="OMA" id="WLENANM"/>
<protein>
    <recommendedName>
        <fullName evidence="3">Sfi1 spindle body domain-containing protein</fullName>
    </recommendedName>
</protein>
<evidence type="ECO:0000313" key="1">
    <source>
        <dbReference type="EMBL" id="EIW79110.1"/>
    </source>
</evidence>
<comment type="caution">
    <text evidence="1">The sequence shown here is derived from an EMBL/GenBank/DDBJ whole genome shotgun (WGS) entry which is preliminary data.</text>
</comment>
<feature type="non-terminal residue" evidence="1">
    <location>
        <position position="1"/>
    </location>
</feature>
<evidence type="ECO:0008006" key="3">
    <source>
        <dbReference type="Google" id="ProtNLM"/>
    </source>
</evidence>
<dbReference type="EMBL" id="JH711581">
    <property type="protein sequence ID" value="EIW79110.1"/>
    <property type="molecule type" value="Genomic_DNA"/>
</dbReference>
<accession>A0A5M3MJJ9</accession>
<dbReference type="RefSeq" id="XP_007770408.1">
    <property type="nucleotide sequence ID" value="XM_007772218.1"/>
</dbReference>
<dbReference type="OrthoDB" id="2670886at2759"/>
<dbReference type="AlphaFoldDB" id="A0A5M3MJJ9"/>
<proteinExistence type="predicted"/>
<feature type="non-terminal residue" evidence="1">
    <location>
        <position position="117"/>
    </location>
</feature>
<dbReference type="KEGG" id="cput:CONPUDRAFT_35152"/>
<organism evidence="1 2">
    <name type="scientific">Coniophora puteana (strain RWD-64-598)</name>
    <name type="common">Brown rot fungus</name>
    <dbReference type="NCBI Taxonomy" id="741705"/>
    <lineage>
        <taxon>Eukaryota</taxon>
        <taxon>Fungi</taxon>
        <taxon>Dikarya</taxon>
        <taxon>Basidiomycota</taxon>
        <taxon>Agaricomycotina</taxon>
        <taxon>Agaricomycetes</taxon>
        <taxon>Agaricomycetidae</taxon>
        <taxon>Boletales</taxon>
        <taxon>Coniophorineae</taxon>
        <taxon>Coniophoraceae</taxon>
        <taxon>Coniophora</taxon>
    </lineage>
</organism>
<dbReference type="Proteomes" id="UP000053558">
    <property type="component" value="Unassembled WGS sequence"/>
</dbReference>
<evidence type="ECO:0000313" key="2">
    <source>
        <dbReference type="Proteomes" id="UP000053558"/>
    </source>
</evidence>
<dbReference type="GeneID" id="19206787"/>
<sequence>KKGLGEGHRTFLWIWTAKGGDGSDIEKGIEDTEGLRVEWLKVSERTKRWEEEVSLLKEEMRRVRAYLEHRACWWEQCASSEKVLTQQALAKGVRTHALRQARQQCQLREEFTRLWEH</sequence>
<name>A0A5M3MJJ9_CONPW</name>
<keyword evidence="2" id="KW-1185">Reference proteome</keyword>
<gene>
    <name evidence="1" type="ORF">CONPUDRAFT_35152</name>
</gene>
<reference evidence="2" key="1">
    <citation type="journal article" date="2012" name="Science">
        <title>The Paleozoic origin of enzymatic lignin decomposition reconstructed from 31 fungal genomes.</title>
        <authorList>
            <person name="Floudas D."/>
            <person name="Binder M."/>
            <person name="Riley R."/>
            <person name="Barry K."/>
            <person name="Blanchette R.A."/>
            <person name="Henrissat B."/>
            <person name="Martinez A.T."/>
            <person name="Otillar R."/>
            <person name="Spatafora J.W."/>
            <person name="Yadav J.S."/>
            <person name="Aerts A."/>
            <person name="Benoit I."/>
            <person name="Boyd A."/>
            <person name="Carlson A."/>
            <person name="Copeland A."/>
            <person name="Coutinho P.M."/>
            <person name="de Vries R.P."/>
            <person name="Ferreira P."/>
            <person name="Findley K."/>
            <person name="Foster B."/>
            <person name="Gaskell J."/>
            <person name="Glotzer D."/>
            <person name="Gorecki P."/>
            <person name="Heitman J."/>
            <person name="Hesse C."/>
            <person name="Hori C."/>
            <person name="Igarashi K."/>
            <person name="Jurgens J.A."/>
            <person name="Kallen N."/>
            <person name="Kersten P."/>
            <person name="Kohler A."/>
            <person name="Kuees U."/>
            <person name="Kumar T.K.A."/>
            <person name="Kuo A."/>
            <person name="LaButti K."/>
            <person name="Larrondo L.F."/>
            <person name="Lindquist E."/>
            <person name="Ling A."/>
            <person name="Lombard V."/>
            <person name="Lucas S."/>
            <person name="Lundell T."/>
            <person name="Martin R."/>
            <person name="McLaughlin D.J."/>
            <person name="Morgenstern I."/>
            <person name="Morin E."/>
            <person name="Murat C."/>
            <person name="Nagy L.G."/>
            <person name="Nolan M."/>
            <person name="Ohm R.A."/>
            <person name="Patyshakuliyeva A."/>
            <person name="Rokas A."/>
            <person name="Ruiz-Duenas F.J."/>
            <person name="Sabat G."/>
            <person name="Salamov A."/>
            <person name="Samejima M."/>
            <person name="Schmutz J."/>
            <person name="Slot J.C."/>
            <person name="St John F."/>
            <person name="Stenlid J."/>
            <person name="Sun H."/>
            <person name="Sun S."/>
            <person name="Syed K."/>
            <person name="Tsang A."/>
            <person name="Wiebenga A."/>
            <person name="Young D."/>
            <person name="Pisabarro A."/>
            <person name="Eastwood D.C."/>
            <person name="Martin F."/>
            <person name="Cullen D."/>
            <person name="Grigoriev I.V."/>
            <person name="Hibbett D.S."/>
        </authorList>
    </citation>
    <scope>NUCLEOTIDE SEQUENCE [LARGE SCALE GENOMIC DNA]</scope>
    <source>
        <strain evidence="2">RWD-64-598 SS2</strain>
    </source>
</reference>